<dbReference type="OrthoDB" id="8765545at2"/>
<proteinExistence type="predicted"/>
<reference evidence="1 2" key="1">
    <citation type="submission" date="2019-01" db="EMBL/GenBank/DDBJ databases">
        <title>Flavobacterium sp. nov. isolated from arctic soil.</title>
        <authorList>
            <person name="Kim D.-U."/>
        </authorList>
    </citation>
    <scope>NUCLEOTIDE SEQUENCE [LARGE SCALE GENOMIC DNA]</scope>
    <source>
        <strain evidence="1 2">Kopri-42</strain>
    </source>
</reference>
<evidence type="ECO:0000313" key="2">
    <source>
        <dbReference type="Proteomes" id="UP000253235"/>
    </source>
</evidence>
<organism evidence="1 2">
    <name type="scientific">Flavobacterium petrolei</name>
    <dbReference type="NCBI Taxonomy" id="2259594"/>
    <lineage>
        <taxon>Bacteria</taxon>
        <taxon>Pseudomonadati</taxon>
        <taxon>Bacteroidota</taxon>
        <taxon>Flavobacteriia</taxon>
        <taxon>Flavobacteriales</taxon>
        <taxon>Flavobacteriaceae</taxon>
        <taxon>Flavobacterium</taxon>
    </lineage>
</organism>
<dbReference type="InterPro" id="IPR036890">
    <property type="entry name" value="HATPase_C_sf"/>
</dbReference>
<gene>
    <name evidence="1" type="ORF">DR871_012980</name>
</gene>
<dbReference type="RefSeq" id="WP_113666510.1">
    <property type="nucleotide sequence ID" value="NZ_QNVY02000004.1"/>
</dbReference>
<dbReference type="AlphaFoldDB" id="A0A482TJN0"/>
<keyword evidence="2" id="KW-1185">Reference proteome</keyword>
<dbReference type="SUPFAM" id="SSF55874">
    <property type="entry name" value="ATPase domain of HSP90 chaperone/DNA topoisomerase II/histidine kinase"/>
    <property type="match status" value="1"/>
</dbReference>
<sequence length="681" mass="80182">MKSITEKLTTNSRVIKSHLTKYGDTFKAFKELINNSIQAKAKNIKIEIVYNNSITVKSGIEKISIVDDGYGVPFSEFKTKILQIGTNVKEKGQGIGRFSSFQIGELMKIETVAYDEKEKKFSKTLFGIDTTDLKDIELEKTDLKIDFQYFEEKKLDTYYKVEIENFHHNTQPKVFNKNKIATDFLSENITQSLFENYPYEIFNDKISFFVNDHKLSKSDFVIGQPIFKNVPYTDKNGKDHDINFYFYNIKSQINKVKVFFQTENDGVKSVAYEYTYSSDWYTTDLGTWFIYVESDFFDIDLFRNLDIESLGEEEIKNLKNTVKESINDFFKARNKRFEKFVASLEKDKFYPYLDNKPASTSQEVVFKKIAYILEDEHHLIQKDEKIRNFLYPLLDKAISNGNIEYIFKKILKLSEENLEKFNSLLQKTDLEDVIHFASQVSEKLEFLNFLHELVYGEISKHLKERSQLHKIVENELWLFGENYNGSPHLWSDKKIGNILNELRNKYFNYIPSKNDDNLIETEGNMDDITDLFFYNERITDNDTREIMVVELKSPKCSIGQKELNQIDRYAFTIEENSALPSDKVKYKLLLISSKLNSYAKSKVKSQRENYKDNPFLYDRKTEKNIEVYVMTWSELIELNKRKLGYLHNQLSIKDKSVKEKFENEYPNLIDEKVSAQLRKAV</sequence>
<dbReference type="EMBL" id="QNVY02000004">
    <property type="protein sequence ID" value="RYJ51337.1"/>
    <property type="molecule type" value="Genomic_DNA"/>
</dbReference>
<dbReference type="Gene3D" id="3.30.565.10">
    <property type="entry name" value="Histidine kinase-like ATPase, C-terminal domain"/>
    <property type="match status" value="1"/>
</dbReference>
<comment type="caution">
    <text evidence="1">The sequence shown here is derived from an EMBL/GenBank/DDBJ whole genome shotgun (WGS) entry which is preliminary data.</text>
</comment>
<accession>A0A482TJN0</accession>
<evidence type="ECO:0008006" key="3">
    <source>
        <dbReference type="Google" id="ProtNLM"/>
    </source>
</evidence>
<evidence type="ECO:0000313" key="1">
    <source>
        <dbReference type="EMBL" id="RYJ51337.1"/>
    </source>
</evidence>
<name>A0A482TJN0_9FLAO</name>
<dbReference type="Proteomes" id="UP000253235">
    <property type="component" value="Unassembled WGS sequence"/>
</dbReference>
<dbReference type="Pfam" id="PF13589">
    <property type="entry name" value="HATPase_c_3"/>
    <property type="match status" value="1"/>
</dbReference>
<protein>
    <recommendedName>
        <fullName evidence="3">ATP-binding protein</fullName>
    </recommendedName>
</protein>